<dbReference type="AlphaFoldDB" id="A0A9D1S758"/>
<dbReference type="Gene3D" id="3.40.50.300">
    <property type="entry name" value="P-loop containing nucleotide triphosphate hydrolases"/>
    <property type="match status" value="1"/>
</dbReference>
<gene>
    <name evidence="3" type="ORF">IAD22_00315</name>
</gene>
<dbReference type="SUPFAM" id="SSF52540">
    <property type="entry name" value="P-loop containing nucleoside triphosphate hydrolases"/>
    <property type="match status" value="1"/>
</dbReference>
<reference evidence="3" key="2">
    <citation type="journal article" date="2021" name="PeerJ">
        <title>Extensive microbial diversity within the chicken gut microbiome revealed by metagenomics and culture.</title>
        <authorList>
            <person name="Gilroy R."/>
            <person name="Ravi A."/>
            <person name="Getino M."/>
            <person name="Pursley I."/>
            <person name="Horton D.L."/>
            <person name="Alikhan N.F."/>
            <person name="Baker D."/>
            <person name="Gharbi K."/>
            <person name="Hall N."/>
            <person name="Watson M."/>
            <person name="Adriaenssens E.M."/>
            <person name="Foster-Nyarko E."/>
            <person name="Jarju S."/>
            <person name="Secka A."/>
            <person name="Antonio M."/>
            <person name="Oren A."/>
            <person name="Chaudhuri R.R."/>
            <person name="La Ragione R."/>
            <person name="Hildebrand F."/>
            <person name="Pallen M.J."/>
        </authorList>
    </citation>
    <scope>NUCLEOTIDE SEQUENCE</scope>
    <source>
        <strain evidence="3">ChiGjej1B1-1684</strain>
    </source>
</reference>
<accession>A0A9D1S758</accession>
<dbReference type="EMBL" id="DVNG01000004">
    <property type="protein sequence ID" value="HIU49446.1"/>
    <property type="molecule type" value="Genomic_DNA"/>
</dbReference>
<dbReference type="Gene3D" id="3.30.230.10">
    <property type="match status" value="1"/>
</dbReference>
<dbReference type="SUPFAM" id="SSF54211">
    <property type="entry name" value="Ribosomal protein S5 domain 2-like"/>
    <property type="match status" value="1"/>
</dbReference>
<dbReference type="InterPro" id="IPR027417">
    <property type="entry name" value="P-loop_NTPase"/>
</dbReference>
<dbReference type="Pfam" id="PF13335">
    <property type="entry name" value="Mg_chelatase_C"/>
    <property type="match status" value="1"/>
</dbReference>
<comment type="similarity">
    <text evidence="1">Belongs to the Mg-chelatase subunits D/I family. ComM subfamily.</text>
</comment>
<evidence type="ECO:0000313" key="4">
    <source>
        <dbReference type="Proteomes" id="UP000824118"/>
    </source>
</evidence>
<name>A0A9D1S758_9FIRM</name>
<dbReference type="InterPro" id="IPR003593">
    <property type="entry name" value="AAA+_ATPase"/>
</dbReference>
<dbReference type="InterPro" id="IPR004482">
    <property type="entry name" value="Mg_chelat-rel"/>
</dbReference>
<dbReference type="InterPro" id="IPR020568">
    <property type="entry name" value="Ribosomal_Su5_D2-typ_SF"/>
</dbReference>
<organism evidence="3 4">
    <name type="scientific">Candidatus Limousia pullorum</name>
    <dbReference type="NCBI Taxonomy" id="2840860"/>
    <lineage>
        <taxon>Bacteria</taxon>
        <taxon>Bacillati</taxon>
        <taxon>Bacillota</taxon>
        <taxon>Clostridia</taxon>
        <taxon>Eubacteriales</taxon>
        <taxon>Oscillospiraceae</taxon>
        <taxon>Oscillospiraceae incertae sedis</taxon>
        <taxon>Candidatus Limousia</taxon>
    </lineage>
</organism>
<dbReference type="InterPro" id="IPR014721">
    <property type="entry name" value="Ribsml_uS5_D2-typ_fold_subgr"/>
</dbReference>
<dbReference type="PANTHER" id="PTHR32039">
    <property type="entry name" value="MAGNESIUM-CHELATASE SUBUNIT CHLI"/>
    <property type="match status" value="1"/>
</dbReference>
<dbReference type="GO" id="GO:0005524">
    <property type="term" value="F:ATP binding"/>
    <property type="evidence" value="ECO:0007669"/>
    <property type="project" value="InterPro"/>
</dbReference>
<dbReference type="PRINTS" id="PR00830">
    <property type="entry name" value="ENDOLAPTASE"/>
</dbReference>
<feature type="domain" description="AAA+ ATPase" evidence="2">
    <location>
        <begin position="210"/>
        <end position="393"/>
    </location>
</feature>
<comment type="caution">
    <text evidence="3">The sequence shown here is derived from an EMBL/GenBank/DDBJ whole genome shotgun (WGS) entry which is preliminary data.</text>
</comment>
<dbReference type="Pfam" id="PF01078">
    <property type="entry name" value="Mg_chelatase"/>
    <property type="match status" value="1"/>
</dbReference>
<dbReference type="SMART" id="SM00382">
    <property type="entry name" value="AAA"/>
    <property type="match status" value="1"/>
</dbReference>
<dbReference type="InterPro" id="IPR045006">
    <property type="entry name" value="CHLI-like"/>
</dbReference>
<protein>
    <submittedName>
        <fullName evidence="3">YifB family Mg chelatase-like AAA ATPase</fullName>
    </submittedName>
</protein>
<dbReference type="InterPro" id="IPR000523">
    <property type="entry name" value="Mg_chelatse_chII-like_cat_dom"/>
</dbReference>
<dbReference type="NCBIfam" id="TIGR00368">
    <property type="entry name" value="YifB family Mg chelatase-like AAA ATPase"/>
    <property type="match status" value="1"/>
</dbReference>
<evidence type="ECO:0000313" key="3">
    <source>
        <dbReference type="EMBL" id="HIU49446.1"/>
    </source>
</evidence>
<dbReference type="Pfam" id="PF13541">
    <property type="entry name" value="ChlI"/>
    <property type="match status" value="1"/>
</dbReference>
<dbReference type="InterPro" id="IPR025158">
    <property type="entry name" value="Mg_chelat-rel_C"/>
</dbReference>
<reference evidence="3" key="1">
    <citation type="submission" date="2020-10" db="EMBL/GenBank/DDBJ databases">
        <authorList>
            <person name="Gilroy R."/>
        </authorList>
    </citation>
    <scope>NUCLEOTIDE SEQUENCE</scope>
    <source>
        <strain evidence="3">ChiGjej1B1-1684</strain>
    </source>
</reference>
<evidence type="ECO:0000259" key="2">
    <source>
        <dbReference type="SMART" id="SM00382"/>
    </source>
</evidence>
<dbReference type="Proteomes" id="UP000824118">
    <property type="component" value="Unassembled WGS sequence"/>
</dbReference>
<sequence>MMYSCNSMGFFGMDSFMVEVEADVSDGVPAFDIVGLPDTAVKESRNRVRAAAENCGFEFPTTRITVNLAPADIRKEGPLYDLPILVALLKVTGAIKAPIDDCAFVGELSLRGEVRRVNGVLPMVMKAKEKGIKRVFVPVGNAMEGSVVEGISVYPVKDFYSLFRHLIGKEEIVPVKYKRKREFIGINLPDFSHVMGQFEAKRALEIAAAGGHNVLMIGPPGSGKSMLAKRIPSILPDMTFDEMIEVTKIHSIAGTMPENVPLITTRPFRSPHHTVSAVGLSGGGSIPHPGEISLAHNGVLFLDEFPEFSRSALEVLRQPIEDGYVSISRVMGTVKYPCSIMVVAAMNPCPCGYYGHPTKRCTCSEKAIQRYAAKVSGPIMDRFDIHIEVPPVDYDDLTSSVLCESSAEIRMRVNDARKIQNERFKNTKVTCNAKMDAESFRKFCIIDEKGNDLLRKAFETMGLSARAYDRIVKVARTIADLDNSECIKAKHIAEAVQYRNLDRKYRFSIVD</sequence>
<evidence type="ECO:0000256" key="1">
    <source>
        <dbReference type="ARBA" id="ARBA00006354"/>
    </source>
</evidence>
<proteinExistence type="inferred from homology"/>
<dbReference type="PANTHER" id="PTHR32039:SF7">
    <property type="entry name" value="COMPETENCE PROTEIN COMM"/>
    <property type="match status" value="1"/>
</dbReference>